<dbReference type="Proteomes" id="UP001457282">
    <property type="component" value="Unassembled WGS sequence"/>
</dbReference>
<dbReference type="AlphaFoldDB" id="A0AAW1VLG4"/>
<evidence type="ECO:0000313" key="1">
    <source>
        <dbReference type="EMBL" id="KAK9902387.1"/>
    </source>
</evidence>
<keyword evidence="2" id="KW-1185">Reference proteome</keyword>
<evidence type="ECO:0000313" key="2">
    <source>
        <dbReference type="Proteomes" id="UP001457282"/>
    </source>
</evidence>
<accession>A0AAW1VLG4</accession>
<dbReference type="EMBL" id="JBEDUW010000258">
    <property type="protein sequence ID" value="KAK9902387.1"/>
    <property type="molecule type" value="Genomic_DNA"/>
</dbReference>
<protein>
    <submittedName>
        <fullName evidence="1">Uncharacterized protein</fullName>
    </submittedName>
</protein>
<comment type="caution">
    <text evidence="1">The sequence shown here is derived from an EMBL/GenBank/DDBJ whole genome shotgun (WGS) entry which is preliminary data.</text>
</comment>
<reference evidence="1 2" key="1">
    <citation type="journal article" date="2023" name="G3 (Bethesda)">
        <title>A chromosome-length genome assembly and annotation of blackberry (Rubus argutus, cv. 'Hillquist').</title>
        <authorList>
            <person name="Bruna T."/>
            <person name="Aryal R."/>
            <person name="Dudchenko O."/>
            <person name="Sargent D.J."/>
            <person name="Mead D."/>
            <person name="Buti M."/>
            <person name="Cavallini A."/>
            <person name="Hytonen T."/>
            <person name="Andres J."/>
            <person name="Pham M."/>
            <person name="Weisz D."/>
            <person name="Mascagni F."/>
            <person name="Usai G."/>
            <person name="Natali L."/>
            <person name="Bassil N."/>
            <person name="Fernandez G.E."/>
            <person name="Lomsadze A."/>
            <person name="Armour M."/>
            <person name="Olukolu B."/>
            <person name="Poorten T."/>
            <person name="Britton C."/>
            <person name="Davik J."/>
            <person name="Ashrafi H."/>
            <person name="Aiden E.L."/>
            <person name="Borodovsky M."/>
            <person name="Worthington M."/>
        </authorList>
    </citation>
    <scope>NUCLEOTIDE SEQUENCE [LARGE SCALE GENOMIC DNA]</scope>
    <source>
        <strain evidence="1">PI 553951</strain>
    </source>
</reference>
<gene>
    <name evidence="1" type="ORF">M0R45_001626</name>
</gene>
<name>A0AAW1VLG4_RUBAR</name>
<proteinExistence type="predicted"/>
<sequence>MKRRRDQPVLSLSQARRLCRRVPLPRAHCRHRHRAQAQPCRDLLCRYNHRSVVVFSRIFPRSPQLRPVAAARPPLPACTTQPRRRLPLLLRVPNRPELHIAVDAD</sequence>
<organism evidence="1 2">
    <name type="scientific">Rubus argutus</name>
    <name type="common">Southern blackberry</name>
    <dbReference type="NCBI Taxonomy" id="59490"/>
    <lineage>
        <taxon>Eukaryota</taxon>
        <taxon>Viridiplantae</taxon>
        <taxon>Streptophyta</taxon>
        <taxon>Embryophyta</taxon>
        <taxon>Tracheophyta</taxon>
        <taxon>Spermatophyta</taxon>
        <taxon>Magnoliopsida</taxon>
        <taxon>eudicotyledons</taxon>
        <taxon>Gunneridae</taxon>
        <taxon>Pentapetalae</taxon>
        <taxon>rosids</taxon>
        <taxon>fabids</taxon>
        <taxon>Rosales</taxon>
        <taxon>Rosaceae</taxon>
        <taxon>Rosoideae</taxon>
        <taxon>Rosoideae incertae sedis</taxon>
        <taxon>Rubus</taxon>
    </lineage>
</organism>